<dbReference type="InterPro" id="IPR053733">
    <property type="entry name" value="Heme_Transport_Util_sf"/>
</dbReference>
<sequence length="227" mass="24086">MTDQVKRHRLDVQPAAVFPLLPGLGRIMVIVRSAGSLHERIGPLDTAEISDHSVTLSGACHAAVIDLSSLDSLHYDTSSVMKDKVLPRLDFMTASGEPGVSVVGLEGAEPFETALRLFARIPAVAPERSAAEATPPETGGDPAAPVLEALVGGDPVTIRFETASVRQQWQGKVEAVKPMSGFFNIMTPDFHLHLKAGTVASWQDADGWRHALDAEGNRTGLAIGPLA</sequence>
<dbReference type="RefSeq" id="WP_161707703.1">
    <property type="nucleotide sequence ID" value="NZ_JAABLQ010000001.1"/>
</dbReference>
<protein>
    <submittedName>
        <fullName evidence="1">Uncharacterized protein</fullName>
    </submittedName>
</protein>
<proteinExistence type="predicted"/>
<comment type="caution">
    <text evidence="1">The sequence shown here is derived from an EMBL/GenBank/DDBJ whole genome shotgun (WGS) entry which is preliminary data.</text>
</comment>
<reference evidence="2" key="1">
    <citation type="submission" date="2020-01" db="EMBL/GenBank/DDBJ databases">
        <authorList>
            <person name="Fang Y."/>
            <person name="Sun R."/>
            <person name="Nie L."/>
            <person name="He J."/>
            <person name="Hao L."/>
            <person name="Wang L."/>
            <person name="Su S."/>
            <person name="Lv E."/>
            <person name="Zhang Z."/>
            <person name="Xie R."/>
            <person name="Liu H."/>
        </authorList>
    </citation>
    <scope>NUCLEOTIDE SEQUENCE [LARGE SCALE GENOMIC DNA]</scope>
    <source>
        <strain evidence="2">XCT-53</strain>
    </source>
</reference>
<dbReference type="AlphaFoldDB" id="A0A7X5EZF4"/>
<dbReference type="Proteomes" id="UP000586722">
    <property type="component" value="Unassembled WGS sequence"/>
</dbReference>
<dbReference type="EMBL" id="JAABLQ010000001">
    <property type="protein sequence ID" value="NBN76958.1"/>
    <property type="molecule type" value="Genomic_DNA"/>
</dbReference>
<name>A0A7X5EZF4_9HYPH</name>
<keyword evidence="2" id="KW-1185">Reference proteome</keyword>
<accession>A0A7X5EZF4</accession>
<organism evidence="1 2">
    <name type="scientific">Pannonibacter tanglangensis</name>
    <dbReference type="NCBI Taxonomy" id="2750084"/>
    <lineage>
        <taxon>Bacteria</taxon>
        <taxon>Pseudomonadati</taxon>
        <taxon>Pseudomonadota</taxon>
        <taxon>Alphaproteobacteria</taxon>
        <taxon>Hyphomicrobiales</taxon>
        <taxon>Stappiaceae</taxon>
        <taxon>Pannonibacter</taxon>
    </lineage>
</organism>
<evidence type="ECO:0000313" key="2">
    <source>
        <dbReference type="Proteomes" id="UP000586722"/>
    </source>
</evidence>
<dbReference type="Gene3D" id="3.40.1570.10">
    <property type="entry name" value="HemS/ChuS/ChuX like domains"/>
    <property type="match status" value="2"/>
</dbReference>
<dbReference type="SUPFAM" id="SSF144064">
    <property type="entry name" value="Heme iron utilization protein-like"/>
    <property type="match status" value="1"/>
</dbReference>
<gene>
    <name evidence="1" type="ORF">GWI72_01610</name>
</gene>
<evidence type="ECO:0000313" key="1">
    <source>
        <dbReference type="EMBL" id="NBN76958.1"/>
    </source>
</evidence>